<comment type="caution">
    <text evidence="2">The sequence shown here is derived from an EMBL/GenBank/DDBJ whole genome shotgun (WGS) entry which is preliminary data.</text>
</comment>
<gene>
    <name evidence="2" type="ORF">P7K49_028777</name>
</gene>
<name>A0ABQ9U5B2_SAGOE</name>
<dbReference type="Proteomes" id="UP001266305">
    <property type="component" value="Unassembled WGS sequence"/>
</dbReference>
<reference evidence="2 3" key="1">
    <citation type="submission" date="2023-05" db="EMBL/GenBank/DDBJ databases">
        <title>B98-5 Cell Line De Novo Hybrid Assembly: An Optical Mapping Approach.</title>
        <authorList>
            <person name="Kananen K."/>
            <person name="Auerbach J.A."/>
            <person name="Kautto E."/>
            <person name="Blachly J.S."/>
        </authorList>
    </citation>
    <scope>NUCLEOTIDE SEQUENCE [LARGE SCALE GENOMIC DNA]</scope>
    <source>
        <strain evidence="2">B95-8</strain>
        <tissue evidence="2">Cell line</tissue>
    </source>
</reference>
<keyword evidence="3" id="KW-1185">Reference proteome</keyword>
<organism evidence="2 3">
    <name type="scientific">Saguinus oedipus</name>
    <name type="common">Cotton-top tamarin</name>
    <name type="synonym">Oedipomidas oedipus</name>
    <dbReference type="NCBI Taxonomy" id="9490"/>
    <lineage>
        <taxon>Eukaryota</taxon>
        <taxon>Metazoa</taxon>
        <taxon>Chordata</taxon>
        <taxon>Craniata</taxon>
        <taxon>Vertebrata</taxon>
        <taxon>Euteleostomi</taxon>
        <taxon>Mammalia</taxon>
        <taxon>Eutheria</taxon>
        <taxon>Euarchontoglires</taxon>
        <taxon>Primates</taxon>
        <taxon>Haplorrhini</taxon>
        <taxon>Platyrrhini</taxon>
        <taxon>Cebidae</taxon>
        <taxon>Callitrichinae</taxon>
        <taxon>Saguinus</taxon>
    </lineage>
</organism>
<evidence type="ECO:0000313" key="3">
    <source>
        <dbReference type="Proteomes" id="UP001266305"/>
    </source>
</evidence>
<dbReference type="EMBL" id="JASSZA010000015">
    <property type="protein sequence ID" value="KAK2092249.1"/>
    <property type="molecule type" value="Genomic_DNA"/>
</dbReference>
<evidence type="ECO:0000256" key="1">
    <source>
        <dbReference type="SAM" id="MobiDB-lite"/>
    </source>
</evidence>
<evidence type="ECO:0000313" key="2">
    <source>
        <dbReference type="EMBL" id="KAK2092249.1"/>
    </source>
</evidence>
<proteinExistence type="predicted"/>
<protein>
    <submittedName>
        <fullName evidence="2">Uncharacterized protein</fullName>
    </submittedName>
</protein>
<feature type="region of interest" description="Disordered" evidence="1">
    <location>
        <begin position="1"/>
        <end position="20"/>
    </location>
</feature>
<accession>A0ABQ9U5B2</accession>
<sequence>MPHGTWGTGTDAGVQQKKIKDPEDSITVAGKDLPVAHGLAWHLWPRAQSPSACAVCAALSPLPTTSLASSYKPLLQPFPALCVFPCLYAFPSCGPFCPESLLLGISVGPLRSGGRFPSALLVQVLMWTSVPDLTVGTRWKYTVAPHEALDKLFQGQKVKLQKKAVVEKRSSPLAQARLPFGIANVVWIPQIHTSPSKNTLEGQSWPELQTLKNFPFPCNPNNLGVNVPSKSGM</sequence>